<comment type="similarity">
    <text evidence="4">Belongs to the NapD family.</text>
</comment>
<dbReference type="InterPro" id="IPR005623">
    <property type="entry name" value="Chaperone_NapD_NO3_reduct"/>
</dbReference>
<dbReference type="STRING" id="1445510.YC6258_01537"/>
<reference evidence="5 6" key="1">
    <citation type="submission" date="2014-01" db="EMBL/GenBank/DDBJ databases">
        <title>Full genme sequencing of cellulolytic bacterium Gynuella sunshinyii YC6258T gen. nov., sp. nov.</title>
        <authorList>
            <person name="Khan H."/>
            <person name="Chung E.J."/>
            <person name="Chung Y.R."/>
        </authorList>
    </citation>
    <scope>NUCLEOTIDE SEQUENCE [LARGE SCALE GENOMIC DNA]</scope>
    <source>
        <strain evidence="5 6">YC6258</strain>
    </source>
</reference>
<dbReference type="Gene3D" id="3.30.70.920">
    <property type="match status" value="1"/>
</dbReference>
<dbReference type="HOGENOM" id="CLU_155794_5_2_6"/>
<dbReference type="Proteomes" id="UP000032266">
    <property type="component" value="Chromosome"/>
</dbReference>
<evidence type="ECO:0000256" key="4">
    <source>
        <dbReference type="HAMAP-Rule" id="MF_02200"/>
    </source>
</evidence>
<dbReference type="AlphaFoldDB" id="A0A0C5V214"/>
<protein>
    <recommendedName>
        <fullName evidence="4">Chaperone NapD</fullName>
    </recommendedName>
    <alternativeName>
        <fullName evidence="4">NapA signal peptide-binding chaperone NapD</fullName>
    </alternativeName>
</protein>
<comment type="subcellular location">
    <subcellularLocation>
        <location evidence="1 4">Cytoplasm</location>
    </subcellularLocation>
</comment>
<organism evidence="5 6">
    <name type="scientific">Gynuella sunshinyii YC6258</name>
    <dbReference type="NCBI Taxonomy" id="1445510"/>
    <lineage>
        <taxon>Bacteria</taxon>
        <taxon>Pseudomonadati</taxon>
        <taxon>Pseudomonadota</taxon>
        <taxon>Gammaproteobacteria</taxon>
        <taxon>Oceanospirillales</taxon>
        <taxon>Saccharospirillaceae</taxon>
        <taxon>Gynuella</taxon>
    </lineage>
</organism>
<accession>A0A0C5V214</accession>
<comment type="function">
    <text evidence="4">Chaperone for NapA, the catalytic subunit of the periplasmic nitrate reductase. It binds directly and specifically to the twin-arginine signal peptide of NapA, preventing premature interaction with the Tat translocase and premature export.</text>
</comment>
<proteinExistence type="inferred from homology"/>
<dbReference type="Pfam" id="PF03927">
    <property type="entry name" value="NapD"/>
    <property type="match status" value="1"/>
</dbReference>
<name>A0A0C5V214_9GAMM</name>
<keyword evidence="2 4" id="KW-0963">Cytoplasm</keyword>
<evidence type="ECO:0000256" key="3">
    <source>
        <dbReference type="ARBA" id="ARBA00023186"/>
    </source>
</evidence>
<evidence type="ECO:0000313" key="6">
    <source>
        <dbReference type="Proteomes" id="UP000032266"/>
    </source>
</evidence>
<dbReference type="EMBL" id="CP007142">
    <property type="protein sequence ID" value="AJQ93585.1"/>
    <property type="molecule type" value="Genomic_DNA"/>
</dbReference>
<evidence type="ECO:0000256" key="1">
    <source>
        <dbReference type="ARBA" id="ARBA00004496"/>
    </source>
</evidence>
<keyword evidence="3 4" id="KW-0143">Chaperone</keyword>
<dbReference type="KEGG" id="gsn:YC6258_01537"/>
<dbReference type="HAMAP" id="MF_02200">
    <property type="entry name" value="NapD"/>
    <property type="match status" value="1"/>
</dbReference>
<dbReference type="RefSeq" id="WP_052830120.1">
    <property type="nucleotide sequence ID" value="NZ_CP007142.1"/>
</dbReference>
<evidence type="ECO:0000313" key="5">
    <source>
        <dbReference type="EMBL" id="AJQ93585.1"/>
    </source>
</evidence>
<dbReference type="PANTHER" id="PTHR38603">
    <property type="entry name" value="CHAPERONE NAPD"/>
    <property type="match status" value="1"/>
</dbReference>
<evidence type="ECO:0000256" key="2">
    <source>
        <dbReference type="ARBA" id="ARBA00022490"/>
    </source>
</evidence>
<dbReference type="PANTHER" id="PTHR38603:SF1">
    <property type="entry name" value="CHAPERONE NAPD"/>
    <property type="match status" value="1"/>
</dbReference>
<comment type="subunit">
    <text evidence="4">Interacts with the cytoplasmic NapA precursor.</text>
</comment>
<dbReference type="GO" id="GO:0005737">
    <property type="term" value="C:cytoplasm"/>
    <property type="evidence" value="ECO:0007669"/>
    <property type="project" value="UniProtKB-SubCell"/>
</dbReference>
<gene>
    <name evidence="4" type="primary">napD</name>
    <name evidence="5" type="ORF">YC6258_01537</name>
</gene>
<dbReference type="GO" id="GO:0005048">
    <property type="term" value="F:signal sequence binding"/>
    <property type="evidence" value="ECO:0007669"/>
    <property type="project" value="UniProtKB-UniRule"/>
</dbReference>
<keyword evidence="6" id="KW-1185">Reference proteome</keyword>
<dbReference type="GO" id="GO:0051224">
    <property type="term" value="P:negative regulation of protein transport"/>
    <property type="evidence" value="ECO:0007669"/>
    <property type="project" value="UniProtKB-UniRule"/>
</dbReference>
<sequence>MKSAIHEEQIASLVVHCRPEQMSLCRQQIQCIRDTEIFHSTREGKMVVVSCAKTLKVLMDNVDRIRDIPEVINVALVYHQTGSQEEFDQQADVDQELETYFEQVQSGAFSDFGEFK</sequence>
<dbReference type="OrthoDB" id="5770785at2"/>